<feature type="non-terminal residue" evidence="1">
    <location>
        <position position="71"/>
    </location>
</feature>
<comment type="caution">
    <text evidence="1">The sequence shown here is derived from an EMBL/GenBank/DDBJ whole genome shotgun (WGS) entry which is preliminary data.</text>
</comment>
<organism evidence="1">
    <name type="scientific">marine sediment metagenome</name>
    <dbReference type="NCBI Taxonomy" id="412755"/>
    <lineage>
        <taxon>unclassified sequences</taxon>
        <taxon>metagenomes</taxon>
        <taxon>ecological metagenomes</taxon>
    </lineage>
</organism>
<reference evidence="1" key="1">
    <citation type="journal article" date="2014" name="Front. Microbiol.">
        <title>High frequency of phylogenetically diverse reductive dehalogenase-homologous genes in deep subseafloor sedimentary metagenomes.</title>
        <authorList>
            <person name="Kawai M."/>
            <person name="Futagami T."/>
            <person name="Toyoda A."/>
            <person name="Takaki Y."/>
            <person name="Nishi S."/>
            <person name="Hori S."/>
            <person name="Arai W."/>
            <person name="Tsubouchi T."/>
            <person name="Morono Y."/>
            <person name="Uchiyama I."/>
            <person name="Ito T."/>
            <person name="Fujiyama A."/>
            <person name="Inagaki F."/>
            <person name="Takami H."/>
        </authorList>
    </citation>
    <scope>NUCLEOTIDE SEQUENCE</scope>
    <source>
        <strain evidence="1">Expedition CK06-06</strain>
    </source>
</reference>
<name>X1V130_9ZZZZ</name>
<dbReference type="EMBL" id="BARW01034388">
    <property type="protein sequence ID" value="GAJ05881.1"/>
    <property type="molecule type" value="Genomic_DNA"/>
</dbReference>
<gene>
    <name evidence="1" type="ORF">S12H4_53911</name>
</gene>
<sequence>MAQQNFPSFSELQEIFIQKFESLLAQDSPFNNKAFNRIVSFILAMIAMLMQREVGINTKNNFALTADREHL</sequence>
<dbReference type="AlphaFoldDB" id="X1V130"/>
<proteinExistence type="predicted"/>
<accession>X1V130</accession>
<evidence type="ECO:0000313" key="1">
    <source>
        <dbReference type="EMBL" id="GAJ05881.1"/>
    </source>
</evidence>
<protein>
    <submittedName>
        <fullName evidence="1">Uncharacterized protein</fullName>
    </submittedName>
</protein>